<dbReference type="SUPFAM" id="SSF55326">
    <property type="entry name" value="PurM N-terminal domain-like"/>
    <property type="match status" value="2"/>
</dbReference>
<dbReference type="PIRSF" id="PIRSF001587">
    <property type="entry name" value="FGAM_synthase_II"/>
    <property type="match status" value="1"/>
</dbReference>
<comment type="function">
    <text evidence="8">Part of the phosphoribosylformylglycinamidine synthase complex involved in the purines biosynthetic pathway. Catalyzes the ATP-dependent conversion of formylglycinamide ribonucleotide (FGAR) and glutamine to yield formylglycinamidine ribonucleotide (FGAM) and glutamate. The FGAM synthase complex is composed of three subunits. PurQ produces an ammonia molecule by converting glutamine to glutamate. PurL transfers the ammonia molecule to FGAR to form FGAM in an ATP-dependent manner. PurS interacts with PurQ and PurL and is thought to assist in the transfer of the ammonia molecule from PurQ to PurL.</text>
</comment>
<feature type="binding site" evidence="8">
    <location>
        <position position="516"/>
    </location>
    <ligand>
        <name>ATP</name>
        <dbReference type="ChEBI" id="CHEBI:30616"/>
    </ligand>
</feature>
<feature type="binding site" evidence="8">
    <location>
        <position position="517"/>
    </location>
    <ligand>
        <name>Mg(2+)</name>
        <dbReference type="ChEBI" id="CHEBI:18420"/>
        <label>1</label>
    </ligand>
</feature>
<keyword evidence="1 8" id="KW-0963">Cytoplasm</keyword>
<dbReference type="Proteomes" id="UP000006462">
    <property type="component" value="Unassembled WGS sequence"/>
</dbReference>
<dbReference type="Pfam" id="PF18072">
    <property type="entry name" value="FGAR-AT_linker"/>
    <property type="match status" value="1"/>
</dbReference>
<comment type="subcellular location">
    <subcellularLocation>
        <location evidence="8">Cytoplasm</location>
    </subcellularLocation>
</comment>
<comment type="caution">
    <text evidence="8">Lacks conserved residue(s) required for the propagation of feature annotation.</text>
</comment>
<evidence type="ECO:0000256" key="7">
    <source>
        <dbReference type="ARBA" id="ARBA00022842"/>
    </source>
</evidence>
<dbReference type="GO" id="GO:0004642">
    <property type="term" value="F:phosphoribosylformylglycinamidine synthase activity"/>
    <property type="evidence" value="ECO:0007669"/>
    <property type="project" value="UniProtKB-EC"/>
</dbReference>
<accession>A0ABP2HWY3</accession>
<dbReference type="GeneID" id="90986907"/>
<dbReference type="Gene3D" id="3.30.1330.10">
    <property type="entry name" value="PurM-like, N-terminal domain"/>
    <property type="match status" value="2"/>
</dbReference>
<organism evidence="12 13">
    <name type="scientific">Pyramidobacter piscolens W5455</name>
    <dbReference type="NCBI Taxonomy" id="352165"/>
    <lineage>
        <taxon>Bacteria</taxon>
        <taxon>Thermotogati</taxon>
        <taxon>Synergistota</taxon>
        <taxon>Synergistia</taxon>
        <taxon>Synergistales</taxon>
        <taxon>Dethiosulfovibrionaceae</taxon>
        <taxon>Pyramidobacter</taxon>
    </lineage>
</organism>
<reference evidence="12 13" key="1">
    <citation type="submission" date="2009-12" db="EMBL/GenBank/DDBJ databases">
        <authorList>
            <person name="Shrivastava S."/>
            <person name="Madupu R."/>
            <person name="Durkin A.S."/>
            <person name="Torralba M."/>
            <person name="Methe B."/>
            <person name="Sutton G.G."/>
            <person name="Strausberg R.L."/>
            <person name="Nelson K.E."/>
        </authorList>
    </citation>
    <scope>NUCLEOTIDE SEQUENCE [LARGE SCALE GENOMIC DNA]</scope>
    <source>
        <strain evidence="12 13">W5455</strain>
    </source>
</reference>
<feature type="binding site" evidence="8">
    <location>
        <position position="81"/>
    </location>
    <ligand>
        <name>ATP</name>
        <dbReference type="ChEBI" id="CHEBI:30616"/>
    </ligand>
</feature>
<dbReference type="InterPro" id="IPR010918">
    <property type="entry name" value="PurM-like_C_dom"/>
</dbReference>
<feature type="binding site" evidence="8">
    <location>
        <position position="479"/>
    </location>
    <ligand>
        <name>ATP</name>
        <dbReference type="ChEBI" id="CHEBI:30616"/>
    </ligand>
</feature>
<feature type="active site" evidence="8">
    <location>
        <position position="39"/>
    </location>
</feature>
<proteinExistence type="inferred from homology"/>
<dbReference type="SUPFAM" id="SSF56042">
    <property type="entry name" value="PurM C-terminal domain-like"/>
    <property type="match status" value="2"/>
</dbReference>
<feature type="binding site" evidence="8">
    <location>
        <position position="106"/>
    </location>
    <ligand>
        <name>substrate</name>
    </ligand>
</feature>
<name>A0ABP2HWY3_9BACT</name>
<dbReference type="NCBIfam" id="NF002290">
    <property type="entry name" value="PRK01213.1"/>
    <property type="match status" value="1"/>
</dbReference>
<keyword evidence="6 8" id="KW-0067">ATP-binding</keyword>
<dbReference type="InterPro" id="IPR016188">
    <property type="entry name" value="PurM-like_N"/>
</dbReference>
<evidence type="ECO:0000256" key="2">
    <source>
        <dbReference type="ARBA" id="ARBA00022598"/>
    </source>
</evidence>
<feature type="binding site" evidence="8">
    <location>
        <position position="42"/>
    </location>
    <ligand>
        <name>ATP</name>
        <dbReference type="ChEBI" id="CHEBI:30616"/>
    </ligand>
</feature>
<feature type="binding site" evidence="8">
    <location>
        <begin position="84"/>
        <end position="87"/>
    </location>
    <ligand>
        <name>substrate</name>
    </ligand>
</feature>
<dbReference type="EMBL" id="ADFP01000071">
    <property type="protein sequence ID" value="EFB90619.1"/>
    <property type="molecule type" value="Genomic_DNA"/>
</dbReference>
<dbReference type="RefSeq" id="WP_009164884.1">
    <property type="nucleotide sequence ID" value="NZ_ADFP01000071.1"/>
</dbReference>
<feature type="binding site" evidence="8">
    <location>
        <position position="519"/>
    </location>
    <ligand>
        <name>substrate</name>
    </ligand>
</feature>
<evidence type="ECO:0000259" key="11">
    <source>
        <dbReference type="Pfam" id="PF18072"/>
    </source>
</evidence>
<dbReference type="InterPro" id="IPR036676">
    <property type="entry name" value="PurM-like_C_sf"/>
</dbReference>
<evidence type="ECO:0000256" key="6">
    <source>
        <dbReference type="ARBA" id="ARBA00022840"/>
    </source>
</evidence>
<keyword evidence="4 8" id="KW-0547">Nucleotide-binding</keyword>
<comment type="similarity">
    <text evidence="8">Belongs to the FGAMS family.</text>
</comment>
<dbReference type="NCBIfam" id="TIGR01736">
    <property type="entry name" value="FGAM_synth_II"/>
    <property type="match status" value="1"/>
</dbReference>
<dbReference type="PANTHER" id="PTHR43555">
    <property type="entry name" value="PHOSPHORIBOSYLFORMYLGLYCINAMIDINE SYNTHASE SUBUNIT PURL"/>
    <property type="match status" value="1"/>
</dbReference>
<feature type="active site" description="Proton acceptor" evidence="8">
    <location>
        <position position="85"/>
    </location>
</feature>
<comment type="subunit">
    <text evidence="8">Monomer. Part of the FGAM synthase complex composed of 1 PurL, 1 PurQ and 2 PurS subunits.</text>
</comment>
<dbReference type="CDD" id="cd02204">
    <property type="entry name" value="PurL_repeat2"/>
    <property type="match status" value="1"/>
</dbReference>
<dbReference type="PANTHER" id="PTHR43555:SF1">
    <property type="entry name" value="PHOSPHORIBOSYLFORMYLGLYCINAMIDINE SYNTHASE SUBUNIT PURL"/>
    <property type="match status" value="1"/>
</dbReference>
<dbReference type="CDD" id="cd02203">
    <property type="entry name" value="PurL_repeat1"/>
    <property type="match status" value="1"/>
</dbReference>
<keyword evidence="2 8" id="KW-0436">Ligase</keyword>
<keyword evidence="7 8" id="KW-0460">Magnesium</keyword>
<keyword evidence="3 8" id="KW-0479">Metal-binding</keyword>
<feature type="binding site" evidence="8">
    <location>
        <begin position="298"/>
        <end position="300"/>
    </location>
    <ligand>
        <name>substrate</name>
    </ligand>
</feature>
<dbReference type="InterPro" id="IPR041609">
    <property type="entry name" value="PurL_linker"/>
</dbReference>
<protein>
    <recommendedName>
        <fullName evidence="8">Phosphoribosylformylglycinamidine synthase subunit PurL</fullName>
        <shortName evidence="8">FGAM synthase</shortName>
        <ecNumber evidence="8">6.3.5.3</ecNumber>
    </recommendedName>
    <alternativeName>
        <fullName evidence="8">Formylglycinamide ribonucleotide amidotransferase subunit II</fullName>
        <shortName evidence="8">FGAR amidotransferase II</shortName>
        <shortName evidence="8">FGAR-AT II</shortName>
    </alternativeName>
    <alternativeName>
        <fullName evidence="8">Glutamine amidotransferase PurL</fullName>
    </alternativeName>
    <alternativeName>
        <fullName evidence="8">Phosphoribosylformylglycinamidine synthase subunit II</fullName>
    </alternativeName>
</protein>
<evidence type="ECO:0000256" key="5">
    <source>
        <dbReference type="ARBA" id="ARBA00022755"/>
    </source>
</evidence>
<feature type="domain" description="PurM-like N-terminal" evidence="9">
    <location>
        <begin position="427"/>
        <end position="541"/>
    </location>
</feature>
<dbReference type="Gene3D" id="3.90.650.10">
    <property type="entry name" value="PurM-like C-terminal domain"/>
    <property type="match status" value="2"/>
</dbReference>
<feature type="binding site" evidence="8">
    <location>
        <position position="83"/>
    </location>
    <ligand>
        <name>Mg(2+)</name>
        <dbReference type="ChEBI" id="CHEBI:18420"/>
        <label>1</label>
    </ligand>
</feature>
<feature type="domain" description="PurM-like C-terminal" evidence="10">
    <location>
        <begin position="187"/>
        <end position="343"/>
    </location>
</feature>
<feature type="domain" description="Phosphoribosylformylglycinamidine synthase linker" evidence="11">
    <location>
        <begin position="3"/>
        <end position="43"/>
    </location>
</feature>
<feature type="binding site" evidence="8">
    <location>
        <position position="254"/>
    </location>
    <ligand>
        <name>Mg(2+)</name>
        <dbReference type="ChEBI" id="CHEBI:18420"/>
        <label>2</label>
    </ligand>
</feature>
<evidence type="ECO:0000259" key="9">
    <source>
        <dbReference type="Pfam" id="PF00586"/>
    </source>
</evidence>
<comment type="catalytic activity">
    <reaction evidence="8">
        <text>N(2)-formyl-N(1)-(5-phospho-beta-D-ribosyl)glycinamide + L-glutamine + ATP + H2O = 2-formamido-N(1)-(5-O-phospho-beta-D-ribosyl)acetamidine + L-glutamate + ADP + phosphate + H(+)</text>
        <dbReference type="Rhea" id="RHEA:17129"/>
        <dbReference type="ChEBI" id="CHEBI:15377"/>
        <dbReference type="ChEBI" id="CHEBI:15378"/>
        <dbReference type="ChEBI" id="CHEBI:29985"/>
        <dbReference type="ChEBI" id="CHEBI:30616"/>
        <dbReference type="ChEBI" id="CHEBI:43474"/>
        <dbReference type="ChEBI" id="CHEBI:58359"/>
        <dbReference type="ChEBI" id="CHEBI:147286"/>
        <dbReference type="ChEBI" id="CHEBI:147287"/>
        <dbReference type="ChEBI" id="CHEBI:456216"/>
        <dbReference type="EC" id="6.3.5.3"/>
    </reaction>
</comment>
<evidence type="ECO:0000256" key="4">
    <source>
        <dbReference type="ARBA" id="ARBA00022741"/>
    </source>
</evidence>
<evidence type="ECO:0000256" key="3">
    <source>
        <dbReference type="ARBA" id="ARBA00022723"/>
    </source>
</evidence>
<comment type="caution">
    <text evidence="12">The sequence shown here is derived from an EMBL/GenBank/DDBJ whole genome shotgun (WGS) entry which is preliminary data.</text>
</comment>
<feature type="domain" description="PurM-like N-terminal" evidence="9">
    <location>
        <begin position="64"/>
        <end position="175"/>
    </location>
</feature>
<dbReference type="Pfam" id="PF00586">
    <property type="entry name" value="AIRS"/>
    <property type="match status" value="2"/>
</dbReference>
<keyword evidence="13" id="KW-1185">Reference proteome</keyword>
<keyword evidence="5 8" id="KW-0658">Purine biosynthesis</keyword>
<feature type="binding site" evidence="8">
    <location>
        <position position="226"/>
    </location>
    <ligand>
        <name>substrate</name>
    </ligand>
</feature>
<comment type="pathway">
    <text evidence="8">Purine metabolism; IMP biosynthesis via de novo pathway; 5-amino-1-(5-phospho-D-ribosyl)imidazole from N(2)-formyl-N(1)-(5-phospho-D-ribosyl)glycinamide: step 1/2.</text>
</comment>
<dbReference type="InterPro" id="IPR036921">
    <property type="entry name" value="PurM-like_N_sf"/>
</dbReference>
<dbReference type="HAMAP" id="MF_00420">
    <property type="entry name" value="PurL_2"/>
    <property type="match status" value="1"/>
</dbReference>
<evidence type="ECO:0000256" key="1">
    <source>
        <dbReference type="ARBA" id="ARBA00022490"/>
    </source>
</evidence>
<evidence type="ECO:0000313" key="13">
    <source>
        <dbReference type="Proteomes" id="UP000006462"/>
    </source>
</evidence>
<dbReference type="InterPro" id="IPR010074">
    <property type="entry name" value="PRibForGlyAmidine_synth_PurL"/>
</dbReference>
<evidence type="ECO:0000313" key="12">
    <source>
        <dbReference type="EMBL" id="EFB90619.1"/>
    </source>
</evidence>
<gene>
    <name evidence="8 12" type="primary">purL</name>
    <name evidence="12" type="ORF">HMPREF7215_0038</name>
</gene>
<evidence type="ECO:0000256" key="8">
    <source>
        <dbReference type="HAMAP-Rule" id="MF_00420"/>
    </source>
</evidence>
<dbReference type="EC" id="6.3.5.3" evidence="8"/>
<evidence type="ECO:0000259" key="10">
    <source>
        <dbReference type="Pfam" id="PF02769"/>
    </source>
</evidence>
<dbReference type="Pfam" id="PF02769">
    <property type="entry name" value="AIRS_C"/>
    <property type="match status" value="1"/>
</dbReference>
<sequence>MNYKEAGLRESEYLSLKKTLGREPNELELRIMGVMWSEHCSYKSTRPLLKKLPKEGRFVVLGPGENAGVIDGGAGIGIAFKVESHNHPSAVAPYQGAATGVGGIIRDIIALGARPVASLDGLFFGSEQSPVHDGVVKGVGGYGNCIGVPTIGGKTCYDSTYEGNPLVNAMNIGTVHLDKIVSSQTARPGQAVVILGSKTGRDGIAGAAFASTELKDNTKESRPSIQIGDPFVEKLLTEACLEMRDAGLFVSMQDMGAAGILSSSSEVAAKSGVGMTIDFDKVPLRAEGMEPWEIALSESQERMLLIVEDAKMPEIYAIAEKWGLDATEIGRTEEGDHYRIYWKGKIVADIPATTIGSDCPTIDWPQQRPNLEARWNKELKLDAPCPAQALVDLLGDSNLHCKEDIYVQYDSMVQANTVVGPGSPVSVFRVADSGRLCAVSMEADPWSCELDPERAAANLVARSCRALAVAGAVPGGLTNCLNFPSPENPQHFWVLSHSVEGMASACRELDCPVVSGNVSLYNETSATAILPTPLLGVVGLVEAPAVMKCGRWNEGDILFLAGWNEGTLAASVYQRHYAHDFAGRPVPFVPERERAFNAAALAAAKARAADSARPIIGGGLLVAVAKEAIESGVGADLKDKDYSAADLFGEGATAAIYAVPAAKVEEFRRCWKDVPLEEIGVVGGPCLAVGGKCLRSVEALNKAFRNL</sequence>
<feature type="binding site" evidence="8">
    <location>
        <position position="107"/>
    </location>
    <ligand>
        <name>Mg(2+)</name>
        <dbReference type="ChEBI" id="CHEBI:18420"/>
        <label>2</label>
    </ligand>
</feature>